<evidence type="ECO:0000313" key="1">
    <source>
        <dbReference type="EMBL" id="KCZ95951.1"/>
    </source>
</evidence>
<dbReference type="Proteomes" id="UP000025061">
    <property type="component" value="Unassembled WGS sequence"/>
</dbReference>
<organism evidence="1 2">
    <name type="scientific">Hyphomonas hirschiana VP5</name>
    <dbReference type="NCBI Taxonomy" id="1280951"/>
    <lineage>
        <taxon>Bacteria</taxon>
        <taxon>Pseudomonadati</taxon>
        <taxon>Pseudomonadota</taxon>
        <taxon>Alphaproteobacteria</taxon>
        <taxon>Hyphomonadales</taxon>
        <taxon>Hyphomonadaceae</taxon>
        <taxon>Hyphomonas</taxon>
    </lineage>
</organism>
<dbReference type="OrthoDB" id="4731620at2"/>
<sequence length="104" mass="11132">MSTKIVALFNLKPGISVPDYENWAKTKDIPTVNGLKSVDAFEVFRATGVLGSDAKPPYAYIEIIDVADMAGFGGEVGSEAMQKIAGEFQAMADDLVFILTDKLG</sequence>
<dbReference type="InterPro" id="IPR021667">
    <property type="entry name" value="HapK"/>
</dbReference>
<dbReference type="Pfam" id="PF11639">
    <property type="entry name" value="HapK"/>
    <property type="match status" value="1"/>
</dbReference>
<keyword evidence="2" id="KW-1185">Reference proteome</keyword>
<comment type="caution">
    <text evidence="1">The sequence shown here is derived from an EMBL/GenBank/DDBJ whole genome shotgun (WGS) entry which is preliminary data.</text>
</comment>
<dbReference type="PATRIC" id="fig|1280951.3.peg.863"/>
<name>A0A059FZA5_9PROT</name>
<proteinExistence type="predicted"/>
<dbReference type="EMBL" id="ARYI01000002">
    <property type="protein sequence ID" value="KCZ95951.1"/>
    <property type="molecule type" value="Genomic_DNA"/>
</dbReference>
<gene>
    <name evidence="1" type="ORF">HHI_04232</name>
</gene>
<evidence type="ECO:0008006" key="3">
    <source>
        <dbReference type="Google" id="ProtNLM"/>
    </source>
</evidence>
<dbReference type="AlphaFoldDB" id="A0A059FZA5"/>
<accession>A0A059FZA5</accession>
<protein>
    <recommendedName>
        <fullName evidence="3">REDY-like protein HapK</fullName>
    </recommendedName>
</protein>
<evidence type="ECO:0000313" key="2">
    <source>
        <dbReference type="Proteomes" id="UP000025061"/>
    </source>
</evidence>
<reference evidence="1 2" key="1">
    <citation type="submission" date="2013-04" db="EMBL/GenBank/DDBJ databases">
        <title>Hyphomonas hirschiana VP5 Genome Sequencing.</title>
        <authorList>
            <person name="Lai Q."/>
            <person name="Shao Z."/>
        </authorList>
    </citation>
    <scope>NUCLEOTIDE SEQUENCE [LARGE SCALE GENOMIC DNA]</scope>
    <source>
        <strain evidence="1 2">VP5</strain>
    </source>
</reference>
<dbReference type="RefSeq" id="WP_011646114.1">
    <property type="nucleotide sequence ID" value="NZ_ARYI01000002.1"/>
</dbReference>
<dbReference type="Gene3D" id="3.30.70.100">
    <property type="match status" value="1"/>
</dbReference>